<dbReference type="EMBL" id="BPLQ01013634">
    <property type="protein sequence ID" value="GIY73761.1"/>
    <property type="molecule type" value="Genomic_DNA"/>
</dbReference>
<organism evidence="2 3">
    <name type="scientific">Caerostris darwini</name>
    <dbReference type="NCBI Taxonomy" id="1538125"/>
    <lineage>
        <taxon>Eukaryota</taxon>
        <taxon>Metazoa</taxon>
        <taxon>Ecdysozoa</taxon>
        <taxon>Arthropoda</taxon>
        <taxon>Chelicerata</taxon>
        <taxon>Arachnida</taxon>
        <taxon>Araneae</taxon>
        <taxon>Araneomorphae</taxon>
        <taxon>Entelegynae</taxon>
        <taxon>Araneoidea</taxon>
        <taxon>Araneidae</taxon>
        <taxon>Caerostris</taxon>
    </lineage>
</organism>
<comment type="caution">
    <text evidence="2">The sequence shown here is derived from an EMBL/GenBank/DDBJ whole genome shotgun (WGS) entry which is preliminary data.</text>
</comment>
<dbReference type="Proteomes" id="UP001054837">
    <property type="component" value="Unassembled WGS sequence"/>
</dbReference>
<feature type="compositionally biased region" description="Basic and acidic residues" evidence="1">
    <location>
        <begin position="27"/>
        <end position="44"/>
    </location>
</feature>
<keyword evidence="3" id="KW-1185">Reference proteome</keyword>
<sequence length="96" mass="10696">MEACENEETGRPHDETSNAESTQTSCDEPRDGTNDVKPKQEPRCKKNSIKPKRFGIAGPQLLQAFKNCLPQLRQAPSGVDQAFIIFESYCKLAVNI</sequence>
<feature type="region of interest" description="Disordered" evidence="1">
    <location>
        <begin position="1"/>
        <end position="51"/>
    </location>
</feature>
<dbReference type="AlphaFoldDB" id="A0AAV4VTI0"/>
<name>A0AAV4VTI0_9ARAC</name>
<evidence type="ECO:0000313" key="3">
    <source>
        <dbReference type="Proteomes" id="UP001054837"/>
    </source>
</evidence>
<accession>A0AAV4VTI0</accession>
<evidence type="ECO:0000313" key="2">
    <source>
        <dbReference type="EMBL" id="GIY73761.1"/>
    </source>
</evidence>
<proteinExistence type="predicted"/>
<gene>
    <name evidence="2" type="ORF">CDAR_464451</name>
</gene>
<evidence type="ECO:0000256" key="1">
    <source>
        <dbReference type="SAM" id="MobiDB-lite"/>
    </source>
</evidence>
<reference evidence="2 3" key="1">
    <citation type="submission" date="2021-06" db="EMBL/GenBank/DDBJ databases">
        <title>Caerostris darwini draft genome.</title>
        <authorList>
            <person name="Kono N."/>
            <person name="Arakawa K."/>
        </authorList>
    </citation>
    <scope>NUCLEOTIDE SEQUENCE [LARGE SCALE GENOMIC DNA]</scope>
</reference>
<protein>
    <submittedName>
        <fullName evidence="2">Uncharacterized protein</fullName>
    </submittedName>
</protein>